<dbReference type="EMBL" id="VSSQ01007112">
    <property type="protein sequence ID" value="MPM34887.1"/>
    <property type="molecule type" value="Genomic_DNA"/>
</dbReference>
<comment type="caution">
    <text evidence="1">The sequence shown here is derived from an EMBL/GenBank/DDBJ whole genome shotgun (WGS) entry which is preliminary data.</text>
</comment>
<accession>A0A644Z2R9</accession>
<reference evidence="1" key="1">
    <citation type="submission" date="2019-08" db="EMBL/GenBank/DDBJ databases">
        <authorList>
            <person name="Kucharzyk K."/>
            <person name="Murdoch R.W."/>
            <person name="Higgins S."/>
            <person name="Loffler F."/>
        </authorList>
    </citation>
    <scope>NUCLEOTIDE SEQUENCE</scope>
</reference>
<dbReference type="AlphaFoldDB" id="A0A644Z2R9"/>
<evidence type="ECO:0000313" key="1">
    <source>
        <dbReference type="EMBL" id="MPM34887.1"/>
    </source>
</evidence>
<organism evidence="1">
    <name type="scientific">bioreactor metagenome</name>
    <dbReference type="NCBI Taxonomy" id="1076179"/>
    <lineage>
        <taxon>unclassified sequences</taxon>
        <taxon>metagenomes</taxon>
        <taxon>ecological metagenomes</taxon>
    </lineage>
</organism>
<gene>
    <name evidence="1" type="ORF">SDC9_81477</name>
</gene>
<proteinExistence type="predicted"/>
<sequence length="136" mass="15595">MIVITAGIVKKLAFFGRVQYRAYAGRADNPESFLFNGPFTMSGKEAVKQLASIIAEHTDPRQKDDVLVLEPGFISVVSSRNGYDDEDFVVHGKRYTGEPFIKHPSMYMETNFRYVLESRVPSPDCKWIMYEEDIFQ</sequence>
<name>A0A644Z2R9_9ZZZZ</name>
<protein>
    <submittedName>
        <fullName evidence="1">Uncharacterized protein</fullName>
    </submittedName>
</protein>